<protein>
    <submittedName>
        <fullName evidence="2">Uncharacterized protein</fullName>
    </submittedName>
</protein>
<dbReference type="EMBL" id="BK032810">
    <property type="protein sequence ID" value="DAF61390.1"/>
    <property type="molecule type" value="Genomic_DNA"/>
</dbReference>
<proteinExistence type="predicted"/>
<sequence length="42" mass="4868">MFCFSIKSFVFLFALFMRLPLSLAGVLPFIVVLSFFFSHHLP</sequence>
<keyword evidence="1" id="KW-0472">Membrane</keyword>
<organism evidence="2">
    <name type="scientific">Siphoviridae sp. ctNnX9</name>
    <dbReference type="NCBI Taxonomy" id="2827859"/>
    <lineage>
        <taxon>Viruses</taxon>
        <taxon>Duplodnaviria</taxon>
        <taxon>Heunggongvirae</taxon>
        <taxon>Uroviricota</taxon>
        <taxon>Caudoviricetes</taxon>
    </lineage>
</organism>
<evidence type="ECO:0000313" key="2">
    <source>
        <dbReference type="EMBL" id="DAF61390.1"/>
    </source>
</evidence>
<keyword evidence="1" id="KW-1133">Transmembrane helix</keyword>
<reference evidence="2" key="1">
    <citation type="journal article" date="2021" name="Proc. Natl. Acad. Sci. U.S.A.">
        <title>A Catalog of Tens of Thousands of Viruses from Human Metagenomes Reveals Hidden Associations with Chronic Diseases.</title>
        <authorList>
            <person name="Tisza M.J."/>
            <person name="Buck C.B."/>
        </authorList>
    </citation>
    <scope>NUCLEOTIDE SEQUENCE</scope>
    <source>
        <strain evidence="2">CtNnX9</strain>
    </source>
</reference>
<accession>A0A8S5TDP6</accession>
<keyword evidence="1" id="KW-0812">Transmembrane</keyword>
<evidence type="ECO:0000256" key="1">
    <source>
        <dbReference type="SAM" id="Phobius"/>
    </source>
</evidence>
<feature type="transmembrane region" description="Helical" evidence="1">
    <location>
        <begin position="12"/>
        <end position="37"/>
    </location>
</feature>
<name>A0A8S5TDP6_9CAUD</name>